<dbReference type="EMBL" id="VORW01000023">
    <property type="protein sequence ID" value="TXE03731.1"/>
    <property type="molecule type" value="Genomic_DNA"/>
</dbReference>
<dbReference type="Proteomes" id="UP000321935">
    <property type="component" value="Unassembled WGS sequence"/>
</dbReference>
<organism evidence="1 2">
    <name type="scientific">Algoriphagus aquimarinus</name>
    <dbReference type="NCBI Taxonomy" id="237018"/>
    <lineage>
        <taxon>Bacteria</taxon>
        <taxon>Pseudomonadati</taxon>
        <taxon>Bacteroidota</taxon>
        <taxon>Cytophagia</taxon>
        <taxon>Cytophagales</taxon>
        <taxon>Cyclobacteriaceae</taxon>
        <taxon>Algoriphagus</taxon>
    </lineage>
</organism>
<proteinExistence type="predicted"/>
<evidence type="ECO:0008006" key="3">
    <source>
        <dbReference type="Google" id="ProtNLM"/>
    </source>
</evidence>
<dbReference type="AlphaFoldDB" id="A0A5C7AB80"/>
<comment type="caution">
    <text evidence="1">The sequence shown here is derived from an EMBL/GenBank/DDBJ whole genome shotgun (WGS) entry which is preliminary data.</text>
</comment>
<evidence type="ECO:0000313" key="1">
    <source>
        <dbReference type="EMBL" id="TXE03731.1"/>
    </source>
</evidence>
<dbReference type="OrthoDB" id="1493806at2"/>
<name>A0A5C7AB80_9BACT</name>
<accession>A0A5C7AB80</accession>
<protein>
    <recommendedName>
        <fullName evidence="3">Cysteine dioxygenase</fullName>
    </recommendedName>
</protein>
<dbReference type="RefSeq" id="WP_146920697.1">
    <property type="nucleotide sequence ID" value="NZ_VORW01000023.1"/>
</dbReference>
<evidence type="ECO:0000313" key="2">
    <source>
        <dbReference type="Proteomes" id="UP000321935"/>
    </source>
</evidence>
<reference evidence="1 2" key="1">
    <citation type="submission" date="2019-08" db="EMBL/GenBank/DDBJ databases">
        <title>Genomes sequence of Algoriphagus aquimarinus ACAM450.</title>
        <authorList>
            <person name="Bowman J.P."/>
        </authorList>
    </citation>
    <scope>NUCLEOTIDE SEQUENCE [LARGE SCALE GENOMIC DNA]</scope>
    <source>
        <strain evidence="1 2">ACAM 450</strain>
    </source>
</reference>
<gene>
    <name evidence="1" type="ORF">ESV85_19795</name>
</gene>
<sequence length="216" mass="25267">MDESFYNELRIDFKNNDIKSIKEHVSLLLYQSAQGYLRDKLRVHPLGFLFCRLHQFSNNETIRIHIWYDKENIQKPLMDIHNHFYSITSFIVVGSVSNTLYKASLAEPYTHSTYIGSYQNNERRILSKNDEYYKLEELETHIINEGELYTIGKSEVHRGDSIANFSISLVFTEDPGNPSPLVFGPIDGLSKYEYSSNLVDELQLRELENQIKYLVE</sequence>